<gene>
    <name evidence="3" type="primary">zorA</name>
    <name evidence="3" type="ORF">FIC82_015570</name>
</gene>
<feature type="transmembrane region" description="Helical" evidence="2">
    <location>
        <begin position="179"/>
        <end position="203"/>
    </location>
</feature>
<dbReference type="KEGG" id="cprt:FIC82_015570"/>
<feature type="transmembrane region" description="Helical" evidence="2">
    <location>
        <begin position="27"/>
        <end position="49"/>
    </location>
</feature>
<dbReference type="EMBL" id="CP052757">
    <property type="protein sequence ID" value="QJW37386.1"/>
    <property type="molecule type" value="Genomic_DNA"/>
</dbReference>
<feature type="coiled-coil region" evidence="1">
    <location>
        <begin position="331"/>
        <end position="368"/>
    </location>
</feature>
<keyword evidence="2" id="KW-0472">Membrane</keyword>
<dbReference type="Gene3D" id="1.20.5.1230">
    <property type="entry name" value="Apolipoprotein A-I"/>
    <property type="match status" value="1"/>
</dbReference>
<keyword evidence="1" id="KW-0175">Coiled coil</keyword>
<accession>A0A6M5UFR5</accession>
<dbReference type="SUPFAM" id="SSF58113">
    <property type="entry name" value="Apolipoprotein A-I"/>
    <property type="match status" value="1"/>
</dbReference>
<dbReference type="RefSeq" id="WP_168731967.1">
    <property type="nucleotide sequence ID" value="NZ_CP052757.1"/>
</dbReference>
<keyword evidence="2" id="KW-1133">Transmembrane helix</keyword>
<evidence type="ECO:0000256" key="1">
    <source>
        <dbReference type="SAM" id="Coils"/>
    </source>
</evidence>
<keyword evidence="4" id="KW-1185">Reference proteome</keyword>
<name>A0A6M5UFR5_9MICO</name>
<evidence type="ECO:0000256" key="2">
    <source>
        <dbReference type="SAM" id="Phobius"/>
    </source>
</evidence>
<organism evidence="3 4">
    <name type="scientific">Cellulosimicrobium protaetiae</name>
    <dbReference type="NCBI Taxonomy" id="2587808"/>
    <lineage>
        <taxon>Bacteria</taxon>
        <taxon>Bacillati</taxon>
        <taxon>Actinomycetota</taxon>
        <taxon>Actinomycetes</taxon>
        <taxon>Micrococcales</taxon>
        <taxon>Promicromonosporaceae</taxon>
        <taxon>Cellulosimicrobium</taxon>
    </lineage>
</organism>
<evidence type="ECO:0000313" key="3">
    <source>
        <dbReference type="EMBL" id="QJW37386.1"/>
    </source>
</evidence>
<evidence type="ECO:0000313" key="4">
    <source>
        <dbReference type="Proteomes" id="UP000451354"/>
    </source>
</evidence>
<keyword evidence="2" id="KW-0812">Transmembrane</keyword>
<sequence length="558" mass="61054">MAEQELGGFWTLIWPDWSAVGDGGVHAAAPVLVVLIWIVAAIACGFAWAQARRARSLADETDALLEGVTTDTLWEHRAEVLRRSATASPEVADAWREFDETLVSVTDERKVWNTVEAEQLFNASRFAPRLLHNRFLDAAPAALTTLGLLGTFLGLTVGLRGLDLDGDSDTLTTGIQTLVAGAGVGFTASLWGVGTSLLVNVLTKYWERRAVRRIERLQSRIDALFTLRSPEQSLIDIARSTRESQESLTELHQKIGDKLQEALVGVAEQTRDAVTQSMENALAPVMQDLASKAANQSAEVFEKVSEQLTSSFHAIGTSLAEGLTQSSESMRSTLEYMAEKLAQQADQYREQMAELQAATARQVELLEQSLPRVVESVQEATTRLETGSERLETAAKHLAVTSDRFETVSEKFGDVLADSAEAFEEMSAKNTGAANVLESLSGQMVELTTTTVAASATLEASAETLHQGFGTLRAQQNEFLVDLERTLASHSEVIATWLNTYSDEVSKHTGRRMEEWNRHTESFTTTMLTAVQAMSYAVDELNESVEQRRGPEPEAEAA</sequence>
<dbReference type="NCBIfam" id="NF033915">
    <property type="entry name" value="antiphage_ZorA_2"/>
    <property type="match status" value="1"/>
</dbReference>
<reference evidence="4" key="1">
    <citation type="journal article" date="2022" name="Int. J. Syst. Evol. Microbiol.">
        <title>Cellulosimicrobium protaetiae sp. nov., isolated from the gut of the larva of Protaetia brevitarsis seulensis.</title>
        <authorList>
            <person name="Le Han H."/>
            <person name="Nguyen T.T.H."/>
            <person name="Li Z."/>
            <person name="Shin N.R."/>
            <person name="Kim S.G."/>
        </authorList>
    </citation>
    <scope>NUCLEOTIDE SEQUENCE [LARGE SCALE GENOMIC DNA]</scope>
    <source>
        <strain evidence="4">BI34</strain>
    </source>
</reference>
<dbReference type="Proteomes" id="UP000451354">
    <property type="component" value="Chromosome"/>
</dbReference>
<protein>
    <submittedName>
        <fullName evidence="3">Anti-phage defense ZorAB system ZorA</fullName>
    </submittedName>
</protein>
<proteinExistence type="predicted"/>
<dbReference type="AlphaFoldDB" id="A0A6M5UFR5"/>
<feature type="transmembrane region" description="Helical" evidence="2">
    <location>
        <begin position="135"/>
        <end position="159"/>
    </location>
</feature>